<keyword evidence="3" id="KW-1185">Reference proteome</keyword>
<evidence type="ECO:0000256" key="1">
    <source>
        <dbReference type="SAM" id="Coils"/>
    </source>
</evidence>
<comment type="caution">
    <text evidence="2">The sequence shown here is derived from an EMBL/GenBank/DDBJ whole genome shotgun (WGS) entry which is preliminary data.</text>
</comment>
<accession>A0AAE1HBN8</accession>
<dbReference type="AlphaFoldDB" id="A0AAE1HBN8"/>
<keyword evidence="1" id="KW-0175">Coiled coil</keyword>
<gene>
    <name evidence="2" type="ORF">KUF71_007710</name>
</gene>
<proteinExistence type="predicted"/>
<evidence type="ECO:0000313" key="3">
    <source>
        <dbReference type="Proteomes" id="UP001219518"/>
    </source>
</evidence>
<reference evidence="2" key="1">
    <citation type="submission" date="2021-07" db="EMBL/GenBank/DDBJ databases">
        <authorList>
            <person name="Catto M.A."/>
            <person name="Jacobson A."/>
            <person name="Kennedy G."/>
            <person name="Labadie P."/>
            <person name="Hunt B.G."/>
            <person name="Srinivasan R."/>
        </authorList>
    </citation>
    <scope>NUCLEOTIDE SEQUENCE</scope>
    <source>
        <strain evidence="2">PL_HMW_Pooled</strain>
        <tissue evidence="2">Head</tissue>
    </source>
</reference>
<reference evidence="2" key="2">
    <citation type="journal article" date="2023" name="BMC Genomics">
        <title>Pest status, molecular evolution, and epigenetic factors derived from the genome assembly of Frankliniella fusca, a thysanopteran phytovirus vector.</title>
        <authorList>
            <person name="Catto M.A."/>
            <person name="Labadie P.E."/>
            <person name="Jacobson A.L."/>
            <person name="Kennedy G.G."/>
            <person name="Srinivasan R."/>
            <person name="Hunt B.G."/>
        </authorList>
    </citation>
    <scope>NUCLEOTIDE SEQUENCE</scope>
    <source>
        <strain evidence="2">PL_HMW_Pooled</strain>
    </source>
</reference>
<sequence>MMISNPGDENFATYEYSHYNPHGNEYNGYTSFEDGIMALVTTHEKFLTQTEQQIEELKERRQALQDEIQKHLPPPDVVSKVLTLNSIYGLSLTNFSQEKHHNIIKFGADGCVVKNQNLFHVDVFLRENEVVNLHLQLTENSPLWEIYPILVFLLTRKCPSLLLRTIQRFMHMSRLRKNIALKLITCPKKNFRVFLPTNCENKATQDCKVIASRNGQTVLEVMWKFKWSREHHSLIHSFHIEKDIDGQFEQELLKRGPFCYRNEKNLEKIWLIYQNHLSRF</sequence>
<dbReference type="EMBL" id="JAHWGI010000939">
    <property type="protein sequence ID" value="KAK3918449.1"/>
    <property type="molecule type" value="Genomic_DNA"/>
</dbReference>
<evidence type="ECO:0000313" key="2">
    <source>
        <dbReference type="EMBL" id="KAK3918449.1"/>
    </source>
</evidence>
<name>A0AAE1HBN8_9NEOP</name>
<feature type="coiled-coil region" evidence="1">
    <location>
        <begin position="40"/>
        <end position="67"/>
    </location>
</feature>
<organism evidence="2 3">
    <name type="scientific">Frankliniella fusca</name>
    <dbReference type="NCBI Taxonomy" id="407009"/>
    <lineage>
        <taxon>Eukaryota</taxon>
        <taxon>Metazoa</taxon>
        <taxon>Ecdysozoa</taxon>
        <taxon>Arthropoda</taxon>
        <taxon>Hexapoda</taxon>
        <taxon>Insecta</taxon>
        <taxon>Pterygota</taxon>
        <taxon>Neoptera</taxon>
        <taxon>Paraneoptera</taxon>
        <taxon>Thysanoptera</taxon>
        <taxon>Terebrantia</taxon>
        <taxon>Thripoidea</taxon>
        <taxon>Thripidae</taxon>
        <taxon>Frankliniella</taxon>
    </lineage>
</organism>
<dbReference type="Proteomes" id="UP001219518">
    <property type="component" value="Unassembled WGS sequence"/>
</dbReference>
<protein>
    <submittedName>
        <fullName evidence="2">FAD-linked oxidoreductase YitY</fullName>
    </submittedName>
</protein>